<dbReference type="InterPro" id="IPR050825">
    <property type="entry name" value="RBM42_RBP45_47-like"/>
</dbReference>
<dbReference type="GO" id="GO:0003729">
    <property type="term" value="F:mRNA binding"/>
    <property type="evidence" value="ECO:0007669"/>
    <property type="project" value="InterPro"/>
</dbReference>
<dbReference type="GO" id="GO:0010494">
    <property type="term" value="C:cytoplasmic stress granule"/>
    <property type="evidence" value="ECO:0007669"/>
    <property type="project" value="TreeGrafter"/>
</dbReference>
<reference evidence="5" key="1">
    <citation type="journal article" date="2018" name="Nat. Microbiol.">
        <title>Leveraging single-cell genomics to expand the fungal tree of life.</title>
        <authorList>
            <person name="Ahrendt S.R."/>
            <person name="Quandt C.A."/>
            <person name="Ciobanu D."/>
            <person name="Clum A."/>
            <person name="Salamov A."/>
            <person name="Andreopoulos B."/>
            <person name="Cheng J.F."/>
            <person name="Woyke T."/>
            <person name="Pelin A."/>
            <person name="Henrissat B."/>
            <person name="Reynolds N.K."/>
            <person name="Benny G.L."/>
            <person name="Smith M.E."/>
            <person name="James T.Y."/>
            <person name="Grigoriev I.V."/>
        </authorList>
    </citation>
    <scope>NUCLEOTIDE SEQUENCE [LARGE SCALE GENOMIC DNA]</scope>
    <source>
        <strain evidence="5">Baker2002</strain>
    </source>
</reference>
<dbReference type="PANTHER" id="PTHR47640:SF5">
    <property type="entry name" value="RRM DOMAIN-CONTAINING PROTEIN"/>
    <property type="match status" value="1"/>
</dbReference>
<evidence type="ECO:0000256" key="2">
    <source>
        <dbReference type="PROSITE-ProRule" id="PRU00176"/>
    </source>
</evidence>
<dbReference type="SMART" id="SM00360">
    <property type="entry name" value="RRM"/>
    <property type="match status" value="3"/>
</dbReference>
<sequence>MPQSLSSISDPNIASATCGGREVSKTILYVGTLARNISERQLKTVMQAAGPVVSAKTLPDKNKPEFNYAFVEFADEQAAAAALLSFDKTMLNGHEVTIRHAYQSSTFASSQTADGQSFSVFVGDLSLEVDDEALHKFFSEFGSLKQAHVMWDMQTLRSRGYGFATFRDAVDAQTALHTMNGRILHGRAVRLNWASHKLPAQKAGYRGYDGSGPGFIPAFAGAEGFSKLYAPQSAGSGSRAALVGQEQAGAEMSLTPQFDIAARQAPSWQTTVYLGNIAYFTLGTDLIPLLQNFGYILDLKFYPDKGCAFVKFDSHERAALAIVQLAGFNLNGRPLKCGWGKSRPLQSAHSSDLPKPPQMFSLSQ</sequence>
<name>A0A4P9ZF74_9ASCO</name>
<feature type="domain" description="RRM" evidence="3">
    <location>
        <begin position="26"/>
        <end position="103"/>
    </location>
</feature>
<feature type="domain" description="RRM" evidence="3">
    <location>
        <begin position="118"/>
        <end position="196"/>
    </location>
</feature>
<keyword evidence="1 2" id="KW-0694">RNA-binding</keyword>
<evidence type="ECO:0000313" key="4">
    <source>
        <dbReference type="EMBL" id="RKP31483.1"/>
    </source>
</evidence>
<dbReference type="Pfam" id="PF00076">
    <property type="entry name" value="RRM_1"/>
    <property type="match status" value="3"/>
</dbReference>
<accession>A0A4P9ZF74</accession>
<evidence type="ECO:0000313" key="5">
    <source>
        <dbReference type="Proteomes" id="UP000268321"/>
    </source>
</evidence>
<dbReference type="OrthoDB" id="8093034at2759"/>
<dbReference type="EMBL" id="ML004441">
    <property type="protein sequence ID" value="RKP31483.1"/>
    <property type="molecule type" value="Genomic_DNA"/>
</dbReference>
<proteinExistence type="predicted"/>
<dbReference type="Proteomes" id="UP000268321">
    <property type="component" value="Unassembled WGS sequence"/>
</dbReference>
<dbReference type="GO" id="GO:0034063">
    <property type="term" value="P:stress granule assembly"/>
    <property type="evidence" value="ECO:0007669"/>
    <property type="project" value="TreeGrafter"/>
</dbReference>
<evidence type="ECO:0000259" key="3">
    <source>
        <dbReference type="PROSITE" id="PS50102"/>
    </source>
</evidence>
<protein>
    <submittedName>
        <fullName evidence="4">RNA-binding domain-containing protein</fullName>
    </submittedName>
</protein>
<organism evidence="4 5">
    <name type="scientific">Metschnikowia bicuspidata</name>
    <dbReference type="NCBI Taxonomy" id="27322"/>
    <lineage>
        <taxon>Eukaryota</taxon>
        <taxon>Fungi</taxon>
        <taxon>Dikarya</taxon>
        <taxon>Ascomycota</taxon>
        <taxon>Saccharomycotina</taxon>
        <taxon>Pichiomycetes</taxon>
        <taxon>Metschnikowiaceae</taxon>
        <taxon>Metschnikowia</taxon>
    </lineage>
</organism>
<dbReference type="InterPro" id="IPR000504">
    <property type="entry name" value="RRM_dom"/>
</dbReference>
<dbReference type="AlphaFoldDB" id="A0A4P9ZF74"/>
<dbReference type="Gene3D" id="3.30.70.330">
    <property type="match status" value="3"/>
</dbReference>
<evidence type="ECO:0000256" key="1">
    <source>
        <dbReference type="ARBA" id="ARBA00022884"/>
    </source>
</evidence>
<gene>
    <name evidence="4" type="ORF">METBISCDRAFT_13939</name>
</gene>
<keyword evidence="5" id="KW-1185">Reference proteome</keyword>
<dbReference type="InterPro" id="IPR012677">
    <property type="entry name" value="Nucleotide-bd_a/b_plait_sf"/>
</dbReference>
<dbReference type="GO" id="GO:0043488">
    <property type="term" value="P:regulation of mRNA stability"/>
    <property type="evidence" value="ECO:0007669"/>
    <property type="project" value="TreeGrafter"/>
</dbReference>
<dbReference type="CDD" id="cd00590">
    <property type="entry name" value="RRM_SF"/>
    <property type="match status" value="1"/>
</dbReference>
<dbReference type="GO" id="GO:0000184">
    <property type="term" value="P:nuclear-transcribed mRNA catabolic process, nonsense-mediated decay"/>
    <property type="evidence" value="ECO:0007669"/>
    <property type="project" value="TreeGrafter"/>
</dbReference>
<dbReference type="SUPFAM" id="SSF54928">
    <property type="entry name" value="RNA-binding domain, RBD"/>
    <property type="match status" value="3"/>
</dbReference>
<feature type="domain" description="RRM" evidence="3">
    <location>
        <begin position="270"/>
        <end position="342"/>
    </location>
</feature>
<dbReference type="InterPro" id="IPR035979">
    <property type="entry name" value="RBD_domain_sf"/>
</dbReference>
<dbReference type="PROSITE" id="PS50102">
    <property type="entry name" value="RRM"/>
    <property type="match status" value="3"/>
</dbReference>
<dbReference type="PANTHER" id="PTHR47640">
    <property type="entry name" value="TRNA SELENOCYSTEINE 1-ASSOCIATED PROTEIN 1-RELATED-RELATED"/>
    <property type="match status" value="1"/>
</dbReference>